<dbReference type="AlphaFoldDB" id="A0A8T2TI64"/>
<accession>A0A8T2TI64</accession>
<gene>
    <name evidence="3" type="ORF">KP509_13G062600</name>
</gene>
<keyword evidence="4" id="KW-1185">Reference proteome</keyword>
<evidence type="ECO:0000313" key="4">
    <source>
        <dbReference type="Proteomes" id="UP000825935"/>
    </source>
</evidence>
<dbReference type="OMA" id="KQTKYHK"/>
<dbReference type="Gene3D" id="1.20.5.190">
    <property type="match status" value="1"/>
</dbReference>
<dbReference type="SUPFAM" id="SSF52540">
    <property type="entry name" value="P-loop containing nucleoside triphosphate hydrolases"/>
    <property type="match status" value="1"/>
</dbReference>
<dbReference type="OrthoDB" id="190375at2759"/>
<protein>
    <submittedName>
        <fullName evidence="3">Uncharacterized protein</fullName>
    </submittedName>
</protein>
<keyword evidence="1" id="KW-0934">Plastid</keyword>
<feature type="region of interest" description="Disordered" evidence="2">
    <location>
        <begin position="204"/>
        <end position="233"/>
    </location>
</feature>
<dbReference type="EMBL" id="CM035418">
    <property type="protein sequence ID" value="KAH7421533.1"/>
    <property type="molecule type" value="Genomic_DNA"/>
</dbReference>
<dbReference type="InterPro" id="IPR027417">
    <property type="entry name" value="P-loop_NTPase"/>
</dbReference>
<proteinExistence type="predicted"/>
<dbReference type="InterPro" id="IPR000048">
    <property type="entry name" value="IQ_motif_EF-hand-BS"/>
</dbReference>
<feature type="compositionally biased region" description="Basic residues" evidence="2">
    <location>
        <begin position="221"/>
        <end position="231"/>
    </location>
</feature>
<reference evidence="3" key="1">
    <citation type="submission" date="2021-08" db="EMBL/GenBank/DDBJ databases">
        <title>WGS assembly of Ceratopteris richardii.</title>
        <authorList>
            <person name="Marchant D.B."/>
            <person name="Chen G."/>
            <person name="Jenkins J."/>
            <person name="Shu S."/>
            <person name="Leebens-Mack J."/>
            <person name="Grimwood J."/>
            <person name="Schmutz J."/>
            <person name="Soltis P."/>
            <person name="Soltis D."/>
            <person name="Chen Z.-H."/>
        </authorList>
    </citation>
    <scope>NUCLEOTIDE SEQUENCE</scope>
    <source>
        <strain evidence="3">Whitten #5841</strain>
        <tissue evidence="3">Leaf</tissue>
    </source>
</reference>
<evidence type="ECO:0000256" key="2">
    <source>
        <dbReference type="SAM" id="MobiDB-lite"/>
    </source>
</evidence>
<dbReference type="Proteomes" id="UP000825935">
    <property type="component" value="Chromosome 13"/>
</dbReference>
<dbReference type="PROSITE" id="PS50096">
    <property type="entry name" value="IQ"/>
    <property type="match status" value="2"/>
</dbReference>
<keyword evidence="1" id="KW-0150">Chloroplast</keyword>
<evidence type="ECO:0000313" key="3">
    <source>
        <dbReference type="EMBL" id="KAH7421533.1"/>
    </source>
</evidence>
<dbReference type="Pfam" id="PF00612">
    <property type="entry name" value="IQ"/>
    <property type="match status" value="2"/>
</dbReference>
<evidence type="ECO:0000256" key="1">
    <source>
        <dbReference type="ARBA" id="ARBA00022528"/>
    </source>
</evidence>
<dbReference type="SMART" id="SM00015">
    <property type="entry name" value="IQ"/>
    <property type="match status" value="2"/>
</dbReference>
<organism evidence="3 4">
    <name type="scientific">Ceratopteris richardii</name>
    <name type="common">Triangle waterfern</name>
    <dbReference type="NCBI Taxonomy" id="49495"/>
    <lineage>
        <taxon>Eukaryota</taxon>
        <taxon>Viridiplantae</taxon>
        <taxon>Streptophyta</taxon>
        <taxon>Embryophyta</taxon>
        <taxon>Tracheophyta</taxon>
        <taxon>Polypodiopsida</taxon>
        <taxon>Polypodiidae</taxon>
        <taxon>Polypodiales</taxon>
        <taxon>Pteridineae</taxon>
        <taxon>Pteridaceae</taxon>
        <taxon>Parkerioideae</taxon>
        <taxon>Ceratopteris</taxon>
    </lineage>
</organism>
<comment type="caution">
    <text evidence="3">The sequence shown here is derived from an EMBL/GenBank/DDBJ whole genome shotgun (WGS) entry which is preliminary data.</text>
</comment>
<name>A0A8T2TI64_CERRI</name>
<sequence length="348" mass="41050">MTDAADARAKIEDIIDTFVRLTEDAEAHRLEEWKMSIIIQCAWRRKLVDFRIKKWNRAALDIQRVYRGHVARMSFWMKQVEATIQKRMSFINAKATLIQKIYRGFYCRKYVHSFYDRKHFIAAALDAGRGMKRNVQEYNLGMREKEQDATIKIVRSCIRSFWLTNHHLISTKSRNGLFYSPYIAVLKGLNDVEDRIVETRKEEERIKAKSEATQKAPMTRKPNRGRRRRRRDGSVTWAVDVTSFVTTEGPYGPTAYERRRTEEKAARLLDVGQQSFRNVVRSRWKPSDVLVNGCTMRMQSEWRRKEILRALEHRKKSTMYLRVAPRPFFISPPKQRRFTCGPVPPLGS</sequence>